<evidence type="ECO:0000313" key="2">
    <source>
        <dbReference type="EMBL" id="ANT40833.1"/>
    </source>
</evidence>
<feature type="compositionally biased region" description="Polar residues" evidence="1">
    <location>
        <begin position="1"/>
        <end position="13"/>
    </location>
</feature>
<feature type="region of interest" description="Disordered" evidence="1">
    <location>
        <begin position="239"/>
        <end position="267"/>
    </location>
</feature>
<feature type="region of interest" description="Disordered" evidence="1">
    <location>
        <begin position="1"/>
        <end position="87"/>
    </location>
</feature>
<sequence>MSFSFTEPSTTHPTAEEGPVETKEVTTDAATTDAPADAGTAVQDDNAGAQPTEDTGGEASGQPSEEGDNGGENGEPKPDDTATDTEEVQYFFGEYEVTVDIPQDVTDSLKEKGIDAKQVAKELYAKDGKFELSDATKQKLYDAFGKFAVDAYLSGLKAQNEAFFLKEANAAKELEAANTQRFSDVSKEVGGEEGWSRLEAWALEALSDDELTAFNAVMESGNQYLQQYAVRELESRRKAAQGDDKPNLIEPSAPAAASEDNGPLSREQYLREMMTLGSRFGTDKKAAAEYQAKLDARRRAGMARGL</sequence>
<organism evidence="2 3">
    <name type="scientific">Escherichia phage AAPEc6</name>
    <dbReference type="NCBI Taxonomy" id="2886901"/>
    <lineage>
        <taxon>Viruses</taxon>
        <taxon>Duplodnaviria</taxon>
        <taxon>Heunggongvirae</taxon>
        <taxon>Uroviricota</taxon>
        <taxon>Caudoviricetes</taxon>
        <taxon>Autographivirales</taxon>
        <taxon>Autosignataviridae</taxon>
        <taxon>Molineuxvirinae</taxon>
        <taxon>Vectrevirus</taxon>
        <taxon>Vectrevirus AAPEc6</taxon>
    </lineage>
</organism>
<protein>
    <submittedName>
        <fullName evidence="2">Scaffolding protein</fullName>
    </submittedName>
</protein>
<accession>A0A1P8BK83</accession>
<name>A0A1P8BK83_9CAUD</name>
<evidence type="ECO:0000256" key="1">
    <source>
        <dbReference type="SAM" id="MobiDB-lite"/>
    </source>
</evidence>
<dbReference type="RefSeq" id="YP_009786442.1">
    <property type="nucleotide sequence ID" value="NC_047769.1"/>
</dbReference>
<evidence type="ECO:0000313" key="3">
    <source>
        <dbReference type="Proteomes" id="UP000225284"/>
    </source>
</evidence>
<keyword evidence="3" id="KW-1185">Reference proteome</keyword>
<dbReference type="EMBL" id="KX279892">
    <property type="protein sequence ID" value="ANT40833.1"/>
    <property type="molecule type" value="Genomic_DNA"/>
</dbReference>
<dbReference type="GeneID" id="54976519"/>
<reference evidence="2" key="1">
    <citation type="submission" date="2017-06" db="EMBL/GenBank/DDBJ databases">
        <title>Genome of a bacteriophage of the Autographivirinae subfamily that infects Escherichia coli strain O45:H10.</title>
        <authorList>
            <person name="Nonis J."/>
            <person name="Billington C."/>
            <person name="Varsani A."/>
        </authorList>
    </citation>
    <scope>NUCLEOTIDE SEQUENCE [LARGE SCALE GENOMIC DNA]</scope>
</reference>
<feature type="compositionally biased region" description="Low complexity" evidence="1">
    <location>
        <begin position="27"/>
        <end position="41"/>
    </location>
</feature>
<dbReference type="Proteomes" id="UP000225284">
    <property type="component" value="Segment"/>
</dbReference>
<proteinExistence type="predicted"/>